<dbReference type="Proteomes" id="UP000267029">
    <property type="component" value="Unassembled WGS sequence"/>
</dbReference>
<dbReference type="InterPro" id="IPR047021">
    <property type="entry name" value="REXO1/3/4-like"/>
</dbReference>
<feature type="compositionally biased region" description="Polar residues" evidence="7">
    <location>
        <begin position="181"/>
        <end position="195"/>
    </location>
</feature>
<protein>
    <submittedName>
        <fullName evidence="11">Exonuclease domain-containing protein</fullName>
    </submittedName>
</protein>
<evidence type="ECO:0000313" key="11">
    <source>
        <dbReference type="WBParaSite" id="MCU_002722-RB"/>
    </source>
</evidence>
<dbReference type="InterPro" id="IPR036397">
    <property type="entry name" value="RNaseH_sf"/>
</dbReference>
<dbReference type="EMBL" id="UXSR01005304">
    <property type="protein sequence ID" value="VDD80873.1"/>
    <property type="molecule type" value="Genomic_DNA"/>
</dbReference>
<dbReference type="InterPro" id="IPR034922">
    <property type="entry name" value="REX1-like_exo"/>
</dbReference>
<dbReference type="FunFam" id="3.30.420.10:FF:000031">
    <property type="entry name" value="RNA exonuclease 1"/>
    <property type="match status" value="1"/>
</dbReference>
<dbReference type="WBParaSite" id="MCU_002722-RB">
    <property type="protein sequence ID" value="MCU_002722-RB"/>
    <property type="gene ID" value="MCU_002722"/>
</dbReference>
<dbReference type="Pfam" id="PF15870">
    <property type="entry name" value="EloA-BP1"/>
    <property type="match status" value="1"/>
</dbReference>
<evidence type="ECO:0000259" key="8">
    <source>
        <dbReference type="SMART" id="SM00479"/>
    </source>
</evidence>
<dbReference type="Gene3D" id="3.30.420.10">
    <property type="entry name" value="Ribonuclease H-like superfamily/Ribonuclease H"/>
    <property type="match status" value="1"/>
</dbReference>
<sequence>MGDQSLFPVYTPTPIRLLNGTQRRKKASRSPEIAYTPTPINELYRYAPDSFQGMYSPAPSSWASSEVPAYSPVVPTQTPVTPNQGYDFSLPSISYLPPLVEEKDVFAKPASPLKTKKPSTNIEDADNCPDSEEKRKKILSLYSDLYENAEAAPSKPTKITISAPRRTTLPIPTPPPKDAEQSSPNEPKNLPQSRPKQPLRPSGKIPMPIRIRYLDQFVEACIRISPSNPEAYSLALKEEQACHDRAQNRLAYLNSVINTLKMLKSQPAYVAKPAPSSATASDEGGSEPQSAQTSSEEDLDELVRGPSFYHALEAFLLSEEELVSNGFPRLDTSENAPRGKAVIRVPDNKKASVEAYTANKRVCCRCGQVYEVNKFGEVTVKRECVYHWGKPVGRRVPGSGFDLRYTCCQAESGAEGCEVASAGHVHSANKWCDLEGYISSLPPAIPPSTTSPGDRPVNVYAVDCEMVYTTGGCELGRVTVVDTNLNVVLDKIVRPLNPIVDANTRFSGLTLDQLAASTTQIMDVQMELLHLWDEDTILIGHSLESDLMALKFIHSKVVDTSVVFPHRRGPPYKRALKTIVGDYLDLLIQDDEAGHDSKEDAIACMLVMQKKVKAHLQRKKIRKIQ</sequence>
<feature type="domain" description="Exonuclease" evidence="8">
    <location>
        <begin position="458"/>
        <end position="617"/>
    </location>
</feature>
<dbReference type="SUPFAM" id="SSF53098">
    <property type="entry name" value="Ribonuclease H-like"/>
    <property type="match status" value="1"/>
</dbReference>
<dbReference type="GO" id="GO:0010629">
    <property type="term" value="P:negative regulation of gene expression"/>
    <property type="evidence" value="ECO:0007669"/>
    <property type="project" value="UniProtKB-ARBA"/>
</dbReference>
<name>A0A0R3UHP1_MESCO</name>
<dbReference type="InterPro" id="IPR012337">
    <property type="entry name" value="RNaseH-like_sf"/>
</dbReference>
<evidence type="ECO:0000256" key="4">
    <source>
        <dbReference type="ARBA" id="ARBA00022801"/>
    </source>
</evidence>
<keyword evidence="3" id="KW-0540">Nuclease</keyword>
<dbReference type="SMART" id="SM00479">
    <property type="entry name" value="EXOIII"/>
    <property type="match status" value="1"/>
</dbReference>
<evidence type="ECO:0000256" key="1">
    <source>
        <dbReference type="ARBA" id="ARBA00004123"/>
    </source>
</evidence>
<dbReference type="OrthoDB" id="206335at2759"/>
<feature type="region of interest" description="Disordered" evidence="7">
    <location>
        <begin position="111"/>
        <end position="132"/>
    </location>
</feature>
<keyword evidence="6" id="KW-0539">Nucleus</keyword>
<dbReference type="GO" id="GO:0003676">
    <property type="term" value="F:nucleic acid binding"/>
    <property type="evidence" value="ECO:0007669"/>
    <property type="project" value="InterPro"/>
</dbReference>
<comment type="similarity">
    <text evidence="2">Belongs to the REXO1/REXO3 family.</text>
</comment>
<reference evidence="11" key="2">
    <citation type="submission" date="2019-11" db="UniProtKB">
        <authorList>
            <consortium name="WormBaseParasite"/>
        </authorList>
    </citation>
    <scope>IDENTIFICATION</scope>
</reference>
<evidence type="ECO:0000256" key="6">
    <source>
        <dbReference type="ARBA" id="ARBA00023242"/>
    </source>
</evidence>
<dbReference type="InterPro" id="IPR013520">
    <property type="entry name" value="Ribonucl_H"/>
</dbReference>
<dbReference type="InterPro" id="IPR031736">
    <property type="entry name" value="REXO1-like_dom"/>
</dbReference>
<evidence type="ECO:0000256" key="2">
    <source>
        <dbReference type="ARBA" id="ARBA00006357"/>
    </source>
</evidence>
<accession>A0A0R3UHP1</accession>
<dbReference type="AlphaFoldDB" id="A0A0R3UHP1"/>
<evidence type="ECO:0000313" key="9">
    <source>
        <dbReference type="EMBL" id="VDD80873.1"/>
    </source>
</evidence>
<proteinExistence type="inferred from homology"/>
<dbReference type="GO" id="GO:0004527">
    <property type="term" value="F:exonuclease activity"/>
    <property type="evidence" value="ECO:0007669"/>
    <property type="project" value="UniProtKB-KW"/>
</dbReference>
<evidence type="ECO:0000256" key="7">
    <source>
        <dbReference type="SAM" id="MobiDB-lite"/>
    </source>
</evidence>
<feature type="region of interest" description="Disordered" evidence="7">
    <location>
        <begin position="273"/>
        <end position="299"/>
    </location>
</feature>
<organism evidence="11">
    <name type="scientific">Mesocestoides corti</name>
    <name type="common">Flatworm</name>
    <dbReference type="NCBI Taxonomy" id="53468"/>
    <lineage>
        <taxon>Eukaryota</taxon>
        <taxon>Metazoa</taxon>
        <taxon>Spiralia</taxon>
        <taxon>Lophotrochozoa</taxon>
        <taxon>Platyhelminthes</taxon>
        <taxon>Cestoda</taxon>
        <taxon>Eucestoda</taxon>
        <taxon>Cyclophyllidea</taxon>
        <taxon>Mesocestoididae</taxon>
        <taxon>Mesocestoides</taxon>
    </lineage>
</organism>
<evidence type="ECO:0000313" key="10">
    <source>
        <dbReference type="Proteomes" id="UP000267029"/>
    </source>
</evidence>
<dbReference type="GO" id="GO:0005634">
    <property type="term" value="C:nucleus"/>
    <property type="evidence" value="ECO:0007669"/>
    <property type="project" value="UniProtKB-SubCell"/>
</dbReference>
<evidence type="ECO:0000256" key="3">
    <source>
        <dbReference type="ARBA" id="ARBA00022722"/>
    </source>
</evidence>
<evidence type="ECO:0000256" key="5">
    <source>
        <dbReference type="ARBA" id="ARBA00022839"/>
    </source>
</evidence>
<keyword evidence="5" id="KW-0269">Exonuclease</keyword>
<keyword evidence="10" id="KW-1185">Reference proteome</keyword>
<reference evidence="9 10" key="1">
    <citation type="submission" date="2018-10" db="EMBL/GenBank/DDBJ databases">
        <authorList>
            <consortium name="Pathogen Informatics"/>
        </authorList>
    </citation>
    <scope>NUCLEOTIDE SEQUENCE [LARGE SCALE GENOMIC DNA]</scope>
</reference>
<dbReference type="PANTHER" id="PTHR12801">
    <property type="entry name" value="RNA EXONUCLEASE REXO1 / RECO3 FAMILY MEMBER-RELATED"/>
    <property type="match status" value="1"/>
</dbReference>
<feature type="region of interest" description="Disordered" evidence="7">
    <location>
        <begin position="153"/>
        <end position="206"/>
    </location>
</feature>
<gene>
    <name evidence="9" type="ORF">MCOS_LOCUS6876</name>
</gene>
<dbReference type="CDD" id="cd06145">
    <property type="entry name" value="REX1_like"/>
    <property type="match status" value="1"/>
</dbReference>
<dbReference type="STRING" id="53468.A0A0R3UHP1"/>
<comment type="subcellular location">
    <subcellularLocation>
        <location evidence="1">Nucleus</location>
    </subcellularLocation>
</comment>
<dbReference type="PANTHER" id="PTHR12801:SF115">
    <property type="entry name" value="FI18136P1-RELATED"/>
    <property type="match status" value="1"/>
</dbReference>
<keyword evidence="4" id="KW-0378">Hydrolase</keyword>